<dbReference type="RefSeq" id="WP_251423198.1">
    <property type="nucleotide sequence ID" value="NZ_BAAFQO010000010.1"/>
</dbReference>
<evidence type="ECO:0000313" key="2">
    <source>
        <dbReference type="Proteomes" id="UP001565242"/>
    </source>
</evidence>
<protein>
    <recommendedName>
        <fullName evidence="3">DUF697 domain-containing protein</fullName>
    </recommendedName>
</protein>
<reference evidence="1 2" key="1">
    <citation type="submission" date="2024-03" db="EMBL/GenBank/DDBJ databases">
        <title>Mouse gut bacterial collection (mGBC) of GemPharmatech.</title>
        <authorList>
            <person name="He Y."/>
            <person name="Dong L."/>
            <person name="Wu D."/>
            <person name="Gao X."/>
            <person name="Lin Z."/>
        </authorList>
    </citation>
    <scope>NUCLEOTIDE SEQUENCE [LARGE SCALE GENOMIC DNA]</scope>
    <source>
        <strain evidence="1 2">20-218</strain>
    </source>
</reference>
<evidence type="ECO:0008006" key="3">
    <source>
        <dbReference type="Google" id="ProtNLM"/>
    </source>
</evidence>
<sequence length="176" mass="19335">MVGITKFSTKKKGLGLTQKRNSEEFSEFSNVQTTDSVKKIISRDKLQKVRTTIHGASLTAAGVGALPLPIADALILVPIQLRMLRKIYKIYGEKFNDKFVVNFIRVTLIPYIGRSLSRLIPGVGNVINASIAAAITEAIGWSAAVSLEKGIDITKDTEKFEGLVMVMLKNITKRTK</sequence>
<gene>
    <name evidence="1" type="ORF">AALM99_10020</name>
</gene>
<accession>A0ABV4DAJ3</accession>
<comment type="caution">
    <text evidence="1">The sequence shown here is derived from an EMBL/GenBank/DDBJ whole genome shotgun (WGS) entry which is preliminary data.</text>
</comment>
<dbReference type="EMBL" id="JBCLSQ010000030">
    <property type="protein sequence ID" value="MEY8538776.1"/>
    <property type="molecule type" value="Genomic_DNA"/>
</dbReference>
<proteinExistence type="predicted"/>
<evidence type="ECO:0000313" key="1">
    <source>
        <dbReference type="EMBL" id="MEY8538776.1"/>
    </source>
</evidence>
<dbReference type="Proteomes" id="UP001565242">
    <property type="component" value="Unassembled WGS sequence"/>
</dbReference>
<name>A0ABV4DAJ3_9LACT</name>
<keyword evidence="2" id="KW-1185">Reference proteome</keyword>
<organism evidence="1 2">
    <name type="scientific">Lactococcus muris</name>
    <dbReference type="NCBI Taxonomy" id="2941330"/>
    <lineage>
        <taxon>Bacteria</taxon>
        <taxon>Bacillati</taxon>
        <taxon>Bacillota</taxon>
        <taxon>Bacilli</taxon>
        <taxon>Lactobacillales</taxon>
        <taxon>Streptococcaceae</taxon>
        <taxon>Lactococcus</taxon>
    </lineage>
</organism>